<evidence type="ECO:0000313" key="2">
    <source>
        <dbReference type="Proteomes" id="UP001173802"/>
    </source>
</evidence>
<organism evidence="1 2">
    <name type="scientific">Helicobacter zhangjianzhongii</name>
    <dbReference type="NCBI Taxonomy" id="2974574"/>
    <lineage>
        <taxon>Bacteria</taxon>
        <taxon>Pseudomonadati</taxon>
        <taxon>Campylobacterota</taxon>
        <taxon>Epsilonproteobacteria</taxon>
        <taxon>Campylobacterales</taxon>
        <taxon>Helicobacteraceae</taxon>
        <taxon>Helicobacter</taxon>
    </lineage>
</organism>
<dbReference type="EMBL" id="JANURN010000004">
    <property type="protein sequence ID" value="MDL0082094.1"/>
    <property type="molecule type" value="Genomic_DNA"/>
</dbReference>
<keyword evidence="2" id="KW-1185">Reference proteome</keyword>
<evidence type="ECO:0000313" key="1">
    <source>
        <dbReference type="EMBL" id="MDL0082094.1"/>
    </source>
</evidence>
<reference evidence="1 2" key="1">
    <citation type="journal article" date="2023" name="Microorganisms">
        <title>Isolation and Genomic Characteristics of Cat-Borne Campylobacter felis sp. nov. and Sheep-Borne Campylobacter ovis sp. nov.</title>
        <authorList>
            <person name="Wang H."/>
            <person name="Li Y."/>
            <person name="Gu Y."/>
            <person name="Zhou G."/>
            <person name="Chen X."/>
            <person name="Zhang X."/>
            <person name="Shao Z."/>
            <person name="Zhang J."/>
            <person name="Zhang M."/>
        </authorList>
    </citation>
    <scope>NUCLEOTIDE SEQUENCE [LARGE SCALE GENOMIC DNA]</scope>
    <source>
        <strain evidence="1 2">XJK30-2</strain>
    </source>
</reference>
<sequence>MQDVDSTSQNVLKSPLSSPQAKSSPPIVAVVVPCYNEEAVLVHTHKALSHKLRALVDSSDISPKSFICYVDDGSKDSTWEILSQLATAHLLPESTFEKVDSRNALFANATSMDCHADKSARNDSELDSSVDCHANASAFARNDYKNAALQNKDSSTEANLNEPAQDSSNEVQNIANSAKDSKILELESWLCEPRKEDKTSGLSTQRGEAIRDSSPKAESLVDFPPPP</sequence>
<keyword evidence="1" id="KW-0328">Glycosyltransferase</keyword>
<protein>
    <submittedName>
        <fullName evidence="1">Glycosyltransferase</fullName>
        <ecNumber evidence="1">2.4.-.-</ecNumber>
    </submittedName>
</protein>
<dbReference type="EC" id="2.4.-.-" evidence="1"/>
<comment type="caution">
    <text evidence="1">The sequence shown here is derived from an EMBL/GenBank/DDBJ whole genome shotgun (WGS) entry which is preliminary data.</text>
</comment>
<dbReference type="Proteomes" id="UP001173802">
    <property type="component" value="Unassembled WGS sequence"/>
</dbReference>
<gene>
    <name evidence="1" type="ORF">NYG90_05305</name>
</gene>
<name>A0ACC6FSB2_9HELI</name>
<keyword evidence="1" id="KW-0808">Transferase</keyword>
<accession>A0ACC6FSB2</accession>
<proteinExistence type="predicted"/>